<evidence type="ECO:0000313" key="1">
    <source>
        <dbReference type="EMBL" id="QER38647.1"/>
    </source>
</evidence>
<keyword evidence="2" id="KW-1185">Reference proteome</keyword>
<dbReference type="KEGG" id="asue:F2A31_02610"/>
<sequence>MRLSFSTKIVVVTLLIGVCATQTNARRLYKWVDQSSVTNYSEFQPREGTTKKLEVLESRGSDYVDPMMAVTAEMKAIEIPVDLITPQDQVTTRPSTTLPQSQQPSTQTVVKQGMLAPTYTQPNTTVAVIPVTEKKEIQVAQTITVIEKKEITINPTLDKVNNAGGIAEKKADLAVSVPVERKPQATINPWTRAPSFVPSNLVPQNLTKTATNP</sequence>
<dbReference type="EMBL" id="CP043909">
    <property type="protein sequence ID" value="QER38647.1"/>
    <property type="molecule type" value="Genomic_DNA"/>
</dbReference>
<dbReference type="RefSeq" id="WP_150025038.1">
    <property type="nucleotide sequence ID" value="NZ_CP043909.1"/>
</dbReference>
<accession>A0A5P1USR2</accession>
<evidence type="ECO:0008006" key="3">
    <source>
        <dbReference type="Google" id="ProtNLM"/>
    </source>
</evidence>
<organism evidence="1 2">
    <name type="scientific">Acinetobacter suaedae</name>
    <dbReference type="NCBI Taxonomy" id="2609668"/>
    <lineage>
        <taxon>Bacteria</taxon>
        <taxon>Pseudomonadati</taxon>
        <taxon>Pseudomonadota</taxon>
        <taxon>Gammaproteobacteria</taxon>
        <taxon>Moraxellales</taxon>
        <taxon>Moraxellaceae</taxon>
        <taxon>Acinetobacter</taxon>
    </lineage>
</organism>
<protein>
    <recommendedName>
        <fullName evidence="3">DUF4124 domain-containing protein</fullName>
    </recommendedName>
</protein>
<dbReference type="AlphaFoldDB" id="A0A5P1USR2"/>
<dbReference type="Proteomes" id="UP000325177">
    <property type="component" value="Chromosome"/>
</dbReference>
<evidence type="ECO:0000313" key="2">
    <source>
        <dbReference type="Proteomes" id="UP000325177"/>
    </source>
</evidence>
<gene>
    <name evidence="1" type="ORF">F2A31_02610</name>
</gene>
<proteinExistence type="predicted"/>
<reference evidence="1 2" key="1">
    <citation type="submission" date="2019-09" db="EMBL/GenBank/DDBJ databases">
        <title>Acinetobacter sp. C16S1 isolated from saline soil.</title>
        <authorList>
            <person name="Xu L."/>
            <person name="Sun J.-Q."/>
        </authorList>
    </citation>
    <scope>NUCLEOTIDE SEQUENCE [LARGE SCALE GENOMIC DNA]</scope>
    <source>
        <strain evidence="1 2">C16S1</strain>
    </source>
</reference>
<name>A0A5P1USR2_9GAMM</name>